<organism evidence="1 2">
    <name type="scientific">Rhodoferax antarcticus ANT.BR</name>
    <dbReference type="NCBI Taxonomy" id="1111071"/>
    <lineage>
        <taxon>Bacteria</taxon>
        <taxon>Pseudomonadati</taxon>
        <taxon>Pseudomonadota</taxon>
        <taxon>Betaproteobacteria</taxon>
        <taxon>Burkholderiales</taxon>
        <taxon>Comamonadaceae</taxon>
        <taxon>Rhodoferax</taxon>
    </lineage>
</organism>
<keyword evidence="2" id="KW-1185">Reference proteome</keyword>
<reference evidence="1 2" key="1">
    <citation type="submission" date="2017-01" db="EMBL/GenBank/DDBJ databases">
        <title>Genome sequence of Rhodoferax antarcticus ANT.BR, a psychrophilic purple nonsulfur bacterium from an Antarctic microbial mat.</title>
        <authorList>
            <person name="Baker J."/>
            <person name="Riester C."/>
            <person name="Skinner B."/>
            <person name="Newell A."/>
            <person name="Swingley W."/>
            <person name="Madigan M."/>
            <person name="Jung D."/>
            <person name="Asao M."/>
            <person name="Chen M."/>
            <person name="Loughlin P."/>
            <person name="Pan H."/>
            <person name="Lin S."/>
            <person name="Li N."/>
            <person name="Shaw J."/>
            <person name="Prado M."/>
            <person name="Sherman C."/>
            <person name="Li X."/>
            <person name="Tang J."/>
            <person name="Blankenship R."/>
            <person name="Zhao T."/>
            <person name="Touchman J."/>
            <person name="Sattley M."/>
        </authorList>
    </citation>
    <scope>NUCLEOTIDE SEQUENCE [LARGE SCALE GENOMIC DNA]</scope>
    <source>
        <strain evidence="1 2">ANT.BR</strain>
    </source>
</reference>
<comment type="caution">
    <text evidence="1">The sequence shown here is derived from an EMBL/GenBank/DDBJ whole genome shotgun (WGS) entry which is preliminary data.</text>
</comment>
<gene>
    <name evidence="1" type="ORF">BLL52_0257</name>
</gene>
<name>A0A1Q8YL24_9BURK</name>
<evidence type="ECO:0000313" key="1">
    <source>
        <dbReference type="EMBL" id="OLP08649.1"/>
    </source>
</evidence>
<protein>
    <submittedName>
        <fullName evidence="1">Uncharacterized protein</fullName>
    </submittedName>
</protein>
<evidence type="ECO:0000313" key="2">
    <source>
        <dbReference type="Proteomes" id="UP000185911"/>
    </source>
</evidence>
<dbReference type="Proteomes" id="UP000185911">
    <property type="component" value="Unassembled WGS sequence"/>
</dbReference>
<sequence length="50" mass="5898">MNEQLFDGPATLSGKCLQARAYAYEELWIPIQERQTKLISHKKNSFYESY</sequence>
<accession>A0A1Q8YL24</accession>
<dbReference type="EMBL" id="MSYM01000001">
    <property type="protein sequence ID" value="OLP08649.1"/>
    <property type="molecule type" value="Genomic_DNA"/>
</dbReference>
<proteinExistence type="predicted"/>
<dbReference type="AlphaFoldDB" id="A0A1Q8YL24"/>